<dbReference type="PaxDb" id="121845-A0A1S3DSM7"/>
<dbReference type="Gene3D" id="3.30.559.10">
    <property type="entry name" value="Chloramphenicol acetyltransferase-like domain"/>
    <property type="match status" value="1"/>
</dbReference>
<evidence type="ECO:0000313" key="8">
    <source>
        <dbReference type="Proteomes" id="UP000079169"/>
    </source>
</evidence>
<evidence type="ECO:0000259" key="7">
    <source>
        <dbReference type="PROSITE" id="PS51826"/>
    </source>
</evidence>
<dbReference type="Gene3D" id="2.40.50.100">
    <property type="match status" value="3"/>
</dbReference>
<keyword evidence="8" id="KW-1185">Reference proteome</keyword>
<feature type="domain" description="Peripheral subunit-binding (PSBD)" evidence="7">
    <location>
        <begin position="394"/>
        <end position="431"/>
    </location>
</feature>
<evidence type="ECO:0000256" key="1">
    <source>
        <dbReference type="ARBA" id="ARBA00007317"/>
    </source>
</evidence>
<dbReference type="GO" id="GO:0005739">
    <property type="term" value="C:mitochondrion"/>
    <property type="evidence" value="ECO:0007669"/>
    <property type="project" value="TreeGrafter"/>
</dbReference>
<dbReference type="InterPro" id="IPR003016">
    <property type="entry name" value="2-oxoA_DH_lipoyl-BS"/>
</dbReference>
<accession>A0A1S3DSM7</accession>
<evidence type="ECO:0000256" key="5">
    <source>
        <dbReference type="SAM" id="MobiDB-lite"/>
    </source>
</evidence>
<dbReference type="KEGG" id="dci:108251815"/>
<dbReference type="SUPFAM" id="SSF51230">
    <property type="entry name" value="Single hybrid motif"/>
    <property type="match status" value="3"/>
</dbReference>
<dbReference type="PROSITE" id="PS51826">
    <property type="entry name" value="PSBD"/>
    <property type="match status" value="1"/>
</dbReference>
<evidence type="ECO:0000259" key="6">
    <source>
        <dbReference type="PROSITE" id="PS50968"/>
    </source>
</evidence>
<keyword evidence="3" id="KW-0809">Transit peptide</keyword>
<name>A0A1S3DSM7_DIACI</name>
<proteinExistence type="inferred from homology"/>
<gene>
    <name evidence="9" type="primary">LOC108251815</name>
</gene>
<dbReference type="EC" id="2.3.1.-" evidence="4"/>
<comment type="cofactor">
    <cofactor evidence="4">
        <name>(R)-lipoate</name>
        <dbReference type="ChEBI" id="CHEBI:83088"/>
    </cofactor>
</comment>
<reference evidence="9" key="1">
    <citation type="submission" date="2025-08" db="UniProtKB">
        <authorList>
            <consortium name="RefSeq"/>
        </authorList>
    </citation>
    <scope>IDENTIFICATION</scope>
</reference>
<feature type="domain" description="Lipoyl-binding" evidence="6">
    <location>
        <begin position="273"/>
        <end position="348"/>
    </location>
</feature>
<dbReference type="AlphaFoldDB" id="A0A1S3DSM7"/>
<dbReference type="InterPro" id="IPR004167">
    <property type="entry name" value="PSBD"/>
</dbReference>
<dbReference type="InterPro" id="IPR036625">
    <property type="entry name" value="E3-bd_dom_sf"/>
</dbReference>
<dbReference type="GO" id="GO:0016746">
    <property type="term" value="F:acyltransferase activity"/>
    <property type="evidence" value="ECO:0007669"/>
    <property type="project" value="UniProtKB-KW"/>
</dbReference>
<dbReference type="InterPro" id="IPR001078">
    <property type="entry name" value="2-oxoacid_DH_actylTfrase"/>
</dbReference>
<evidence type="ECO:0000256" key="2">
    <source>
        <dbReference type="ARBA" id="ARBA00022823"/>
    </source>
</evidence>
<feature type="region of interest" description="Disordered" evidence="5">
    <location>
        <begin position="358"/>
        <end position="396"/>
    </location>
</feature>
<feature type="non-terminal residue" evidence="9">
    <location>
        <position position="620"/>
    </location>
</feature>
<keyword evidence="4" id="KW-0808">Transferase</keyword>
<evidence type="ECO:0000256" key="3">
    <source>
        <dbReference type="ARBA" id="ARBA00022946"/>
    </source>
</evidence>
<feature type="region of interest" description="Disordered" evidence="5">
    <location>
        <begin position="255"/>
        <end position="276"/>
    </location>
</feature>
<dbReference type="FunFam" id="2.40.50.100:FF:000010">
    <property type="entry name" value="Acetyltransferase component of pyruvate dehydrogenase complex"/>
    <property type="match status" value="3"/>
</dbReference>
<comment type="similarity">
    <text evidence="1 4">Belongs to the 2-oxoacid dehydrogenase family.</text>
</comment>
<organism evidence="8 9">
    <name type="scientific">Diaphorina citri</name>
    <name type="common">Asian citrus psyllid</name>
    <dbReference type="NCBI Taxonomy" id="121845"/>
    <lineage>
        <taxon>Eukaryota</taxon>
        <taxon>Metazoa</taxon>
        <taxon>Ecdysozoa</taxon>
        <taxon>Arthropoda</taxon>
        <taxon>Hexapoda</taxon>
        <taxon>Insecta</taxon>
        <taxon>Pterygota</taxon>
        <taxon>Neoptera</taxon>
        <taxon>Paraneoptera</taxon>
        <taxon>Hemiptera</taxon>
        <taxon>Sternorrhyncha</taxon>
        <taxon>Psylloidea</taxon>
        <taxon>Psyllidae</taxon>
        <taxon>Diaphorininae</taxon>
        <taxon>Diaphorina</taxon>
    </lineage>
</organism>
<dbReference type="Pfam" id="PF00198">
    <property type="entry name" value="2-oxoacid_dh"/>
    <property type="match status" value="1"/>
</dbReference>
<dbReference type="InterPro" id="IPR023213">
    <property type="entry name" value="CAT-like_dom_sf"/>
</dbReference>
<dbReference type="GO" id="GO:0045254">
    <property type="term" value="C:pyruvate dehydrogenase complex"/>
    <property type="evidence" value="ECO:0007669"/>
    <property type="project" value="InterPro"/>
</dbReference>
<dbReference type="SUPFAM" id="SSF47005">
    <property type="entry name" value="Peripheral subunit-binding domain of 2-oxo acid dehydrogenase complex"/>
    <property type="match status" value="1"/>
</dbReference>
<dbReference type="GeneID" id="108251815"/>
<dbReference type="OMA" id="ETNSFWM"/>
<sequence>MSFLVRSRLTKLASKFINPTYNNAFLNKSKIICLHTTNILDAQQEIKMPSLSPTMTEGTIVKWLKKEGDAVAPGDVLCEIQTDKAVMSFETEEEGILAKILVPENTTDVKVGTLIAVMVEEGEDWQNVSVSATSPSATASASSASPPPPPPAPSSGGSVPGQIINMPSLSPTMTEGTIVKWLKKEGDAVVPGDVLCEIQTDKAVMSFETEEEGILAKILVPENTKDVKVGTLIALMVGEGEDWKDVAIPGAAAPSAAPSAGVVTPPSGGSVQGQEIKMPSLSPTMTEGTIVKWHKKEGDTVAPGDVLCDIQTDKAVMSFETEEEGILAKILVPADSLVTVGKLIALMVSEGEDWKDVAIPGSAPSPAAPAPATPKPAPAPSVSAPAHHPPKPHEYGPAVHRLLEQYQLSSKDITATGRNSKLLKSDVLKFIEDKKLQPLPPLPVPLPVAPKATSTAAPLGTAAPAPAPSKPLSGYTDIEVSSMRRTIAKRLTESKTQIPHMYSSVQSDIDKTLALRAQLKSAGITVSVNDFVIKAVALALRQCPLVNCLYTKDEVVSHPSIDISVAVATDNGLITPIVKNADSKPIDAISAEVKELANKARQNKLQLHEFQGGSFTISNL</sequence>
<feature type="compositionally biased region" description="Low complexity" evidence="5">
    <location>
        <begin position="255"/>
        <end position="267"/>
    </location>
</feature>
<dbReference type="SUPFAM" id="SSF52777">
    <property type="entry name" value="CoA-dependent acyltransferases"/>
    <property type="match status" value="1"/>
</dbReference>
<dbReference type="PANTHER" id="PTHR23151">
    <property type="entry name" value="DIHYDROLIPOAMIDE ACETYL/SUCCINYL-TRANSFERASE-RELATED"/>
    <property type="match status" value="1"/>
</dbReference>
<dbReference type="CDD" id="cd06849">
    <property type="entry name" value="lipoyl_domain"/>
    <property type="match status" value="3"/>
</dbReference>
<keyword evidence="4" id="KW-0012">Acyltransferase</keyword>
<feature type="region of interest" description="Disordered" evidence="5">
    <location>
        <begin position="128"/>
        <end position="166"/>
    </location>
</feature>
<evidence type="ECO:0000313" key="9">
    <source>
        <dbReference type="RefSeq" id="XP_008486435.1"/>
    </source>
</evidence>
<dbReference type="PROSITE" id="PS00189">
    <property type="entry name" value="LIPOYL"/>
    <property type="match status" value="3"/>
</dbReference>
<dbReference type="Gene3D" id="4.10.320.10">
    <property type="entry name" value="E3-binding domain"/>
    <property type="match status" value="1"/>
</dbReference>
<evidence type="ECO:0000256" key="4">
    <source>
        <dbReference type="RuleBase" id="RU003423"/>
    </source>
</evidence>
<dbReference type="Pfam" id="PF00364">
    <property type="entry name" value="Biotin_lipoyl"/>
    <property type="match status" value="3"/>
</dbReference>
<dbReference type="PANTHER" id="PTHR23151:SF90">
    <property type="entry name" value="DIHYDROLIPOYLLYSINE-RESIDUE ACETYLTRANSFERASE COMPONENT OF PYRUVATE DEHYDROGENASE COMPLEX, MITOCHONDRIAL-RELATED"/>
    <property type="match status" value="1"/>
</dbReference>
<dbReference type="GO" id="GO:0006086">
    <property type="term" value="P:pyruvate decarboxylation to acetyl-CoA"/>
    <property type="evidence" value="ECO:0007669"/>
    <property type="project" value="InterPro"/>
</dbReference>
<feature type="compositionally biased region" description="Low complexity" evidence="5">
    <location>
        <begin position="128"/>
        <end position="144"/>
    </location>
</feature>
<dbReference type="RefSeq" id="XP_008486435.1">
    <property type="nucleotide sequence ID" value="XM_008488213.3"/>
</dbReference>
<keyword evidence="2 4" id="KW-0450">Lipoyl</keyword>
<dbReference type="InterPro" id="IPR011053">
    <property type="entry name" value="Single_hybrid_motif"/>
</dbReference>
<dbReference type="PROSITE" id="PS50968">
    <property type="entry name" value="BIOTINYL_LIPOYL"/>
    <property type="match status" value="3"/>
</dbReference>
<feature type="domain" description="Lipoyl-binding" evidence="6">
    <location>
        <begin position="43"/>
        <end position="119"/>
    </location>
</feature>
<protein>
    <recommendedName>
        <fullName evidence="4">Dihydrolipoamide acetyltransferase component of pyruvate dehydrogenase complex</fullName>
        <ecNumber evidence="4">2.3.1.-</ecNumber>
    </recommendedName>
</protein>
<dbReference type="InterPro" id="IPR045257">
    <property type="entry name" value="E2/Pdx1"/>
</dbReference>
<dbReference type="Proteomes" id="UP000079169">
    <property type="component" value="Unplaced"/>
</dbReference>
<feature type="compositionally biased region" description="Pro residues" evidence="5">
    <location>
        <begin position="366"/>
        <end position="379"/>
    </location>
</feature>
<dbReference type="InterPro" id="IPR000089">
    <property type="entry name" value="Biotin_lipoyl"/>
</dbReference>
<dbReference type="STRING" id="121845.A0A1S3DSM7"/>
<feature type="domain" description="Lipoyl-binding" evidence="6">
    <location>
        <begin position="161"/>
        <end position="237"/>
    </location>
</feature>
<keyword evidence="9" id="KW-0670">Pyruvate</keyword>